<sequence length="191" mass="20076">MARAAGGGIIDAMTRDSVVVFGSSQAPRDSPHRRLAGELGAALARRGAEVRCGGYGGVMEAVASGAKSAGGRVVGCTLGWFAEARAPNSHLDEVHEAPNLHARIECLLRGTRGAVVLPGGVGTLNELFWVWTLLLFDRDEGPQSIVLLGDPWEELMAVLARRFEFPQPIRALVGHARTADEAAAMAIGAAK</sequence>
<dbReference type="AlphaFoldDB" id="A0A538TUU4"/>
<reference evidence="1 2" key="1">
    <citation type="journal article" date="2019" name="Nat. Microbiol.">
        <title>Mediterranean grassland soil C-N compound turnover is dependent on rainfall and depth, and is mediated by genomically divergent microorganisms.</title>
        <authorList>
            <person name="Diamond S."/>
            <person name="Andeer P.F."/>
            <person name="Li Z."/>
            <person name="Crits-Christoph A."/>
            <person name="Burstein D."/>
            <person name="Anantharaman K."/>
            <person name="Lane K.R."/>
            <person name="Thomas B.C."/>
            <person name="Pan C."/>
            <person name="Northen T.R."/>
            <person name="Banfield J.F."/>
        </authorList>
    </citation>
    <scope>NUCLEOTIDE SEQUENCE [LARGE SCALE GENOMIC DNA]</scope>
    <source>
        <strain evidence="1">WS_9</strain>
    </source>
</reference>
<protein>
    <submittedName>
        <fullName evidence="1">LOG family protein</fullName>
    </submittedName>
</protein>
<dbReference type="GO" id="GO:0005829">
    <property type="term" value="C:cytosol"/>
    <property type="evidence" value="ECO:0007669"/>
    <property type="project" value="TreeGrafter"/>
</dbReference>
<evidence type="ECO:0000313" key="1">
    <source>
        <dbReference type="EMBL" id="TMQ67394.1"/>
    </source>
</evidence>
<dbReference type="PANTHER" id="PTHR43393">
    <property type="entry name" value="CYTOKININ RIBOSIDE 5'-MONOPHOSPHATE PHOSPHORIBOHYDROLASE"/>
    <property type="match status" value="1"/>
</dbReference>
<dbReference type="InterPro" id="IPR052341">
    <property type="entry name" value="LOG_family_nucleotidases"/>
</dbReference>
<dbReference type="Gene3D" id="3.40.50.450">
    <property type="match status" value="1"/>
</dbReference>
<proteinExistence type="predicted"/>
<dbReference type="Proteomes" id="UP000317691">
    <property type="component" value="Unassembled WGS sequence"/>
</dbReference>
<dbReference type="InterPro" id="IPR031100">
    <property type="entry name" value="LOG_fam"/>
</dbReference>
<gene>
    <name evidence="1" type="ORF">E6K79_00340</name>
</gene>
<dbReference type="EMBL" id="VBOZ01000001">
    <property type="protein sequence ID" value="TMQ67394.1"/>
    <property type="molecule type" value="Genomic_DNA"/>
</dbReference>
<organism evidence="1 2">
    <name type="scientific">Eiseniibacteriota bacterium</name>
    <dbReference type="NCBI Taxonomy" id="2212470"/>
    <lineage>
        <taxon>Bacteria</taxon>
        <taxon>Candidatus Eiseniibacteriota</taxon>
    </lineage>
</organism>
<dbReference type="PANTHER" id="PTHR43393:SF3">
    <property type="entry name" value="LYSINE DECARBOXYLASE-LIKE PROTEIN"/>
    <property type="match status" value="1"/>
</dbReference>
<dbReference type="Pfam" id="PF03641">
    <property type="entry name" value="Lysine_decarbox"/>
    <property type="match status" value="1"/>
</dbReference>
<comment type="caution">
    <text evidence="1">The sequence shown here is derived from an EMBL/GenBank/DDBJ whole genome shotgun (WGS) entry which is preliminary data.</text>
</comment>
<accession>A0A538TUU4</accession>
<dbReference type="SUPFAM" id="SSF102405">
    <property type="entry name" value="MCP/YpsA-like"/>
    <property type="match status" value="1"/>
</dbReference>
<name>A0A538TUU4_UNCEI</name>
<evidence type="ECO:0000313" key="2">
    <source>
        <dbReference type="Proteomes" id="UP000317691"/>
    </source>
</evidence>